<evidence type="ECO:0000256" key="3">
    <source>
        <dbReference type="ARBA" id="ARBA00022980"/>
    </source>
</evidence>
<dbReference type="EMBL" id="JQ683398">
    <property type="protein sequence ID" value="AFY12647.1"/>
    <property type="molecule type" value="Genomic_DNA"/>
</dbReference>
<evidence type="ECO:0000256" key="5">
    <source>
        <dbReference type="ARBA" id="ARBA00023274"/>
    </source>
</evidence>
<dbReference type="AlphaFoldDB" id="K9N5M0"/>
<dbReference type="InterPro" id="IPR047873">
    <property type="entry name" value="Ribosomal_uL16"/>
</dbReference>
<dbReference type="SUPFAM" id="SSF54686">
    <property type="entry name" value="Ribosomal protein L16p/L10e"/>
    <property type="match status" value="1"/>
</dbReference>
<accession>K9N5M0</accession>
<dbReference type="NCBIfam" id="TIGR01164">
    <property type="entry name" value="rplP_bact"/>
    <property type="match status" value="1"/>
</dbReference>
<dbReference type="InterPro" id="IPR036920">
    <property type="entry name" value="Ribosomal_uL16_sf"/>
</dbReference>
<comment type="subcellular location">
    <subcellularLocation>
        <location evidence="1">Mitochondrion</location>
    </subcellularLocation>
</comment>
<geneLocation type="mitochondrion" evidence="9"/>
<gene>
    <name evidence="9" type="primary">rpl16</name>
</gene>
<dbReference type="Gene3D" id="3.90.1170.10">
    <property type="entry name" value="Ribosomal protein L10e/L16"/>
    <property type="match status" value="1"/>
</dbReference>
<dbReference type="GO" id="GO:0019843">
    <property type="term" value="F:rRNA binding"/>
    <property type="evidence" value="ECO:0007669"/>
    <property type="project" value="InterPro"/>
</dbReference>
<dbReference type="InterPro" id="IPR016180">
    <property type="entry name" value="Ribosomal_uL16_dom"/>
</dbReference>
<evidence type="ECO:0000256" key="6">
    <source>
        <dbReference type="ARBA" id="ARBA00035302"/>
    </source>
</evidence>
<evidence type="ECO:0000256" key="4">
    <source>
        <dbReference type="ARBA" id="ARBA00023128"/>
    </source>
</evidence>
<evidence type="ECO:0000313" key="9">
    <source>
        <dbReference type="EMBL" id="AFY12647.1"/>
    </source>
</evidence>
<dbReference type="GO" id="GO:0003735">
    <property type="term" value="F:structural constituent of ribosome"/>
    <property type="evidence" value="ECO:0007669"/>
    <property type="project" value="InterPro"/>
</dbReference>
<protein>
    <recommendedName>
        <fullName evidence="6">Large ribosomal subunit protein uL16m</fullName>
    </recommendedName>
    <alternativeName>
        <fullName evidence="7">60S ribosomal protein L16, mitochondrial</fullName>
    </alternativeName>
</protein>
<evidence type="ECO:0000256" key="7">
    <source>
        <dbReference type="ARBA" id="ARBA00042582"/>
    </source>
</evidence>
<dbReference type="CDD" id="cd01433">
    <property type="entry name" value="Ribosomal_L16_L10e"/>
    <property type="match status" value="1"/>
</dbReference>
<evidence type="ECO:0000256" key="2">
    <source>
        <dbReference type="ARBA" id="ARBA00008931"/>
    </source>
</evidence>
<dbReference type="PANTHER" id="PTHR12220:SF24">
    <property type="entry name" value="LARGE RIBOSOMAL SUBUNIT PROTEIN UL16M"/>
    <property type="match status" value="1"/>
</dbReference>
<organism evidence="9">
    <name type="scientific">Adiantum capillus-veneris</name>
    <name type="common">Maidenhair fern</name>
    <dbReference type="NCBI Taxonomy" id="13818"/>
    <lineage>
        <taxon>Eukaryota</taxon>
        <taxon>Viridiplantae</taxon>
        <taxon>Streptophyta</taxon>
        <taxon>Embryophyta</taxon>
        <taxon>Tracheophyta</taxon>
        <taxon>Polypodiopsida</taxon>
        <taxon>Polypodiidae</taxon>
        <taxon>Polypodiales</taxon>
        <taxon>Pteridineae</taxon>
        <taxon>Pteridaceae</taxon>
        <taxon>Vittarioideae</taxon>
        <taxon>Adiantum</taxon>
    </lineage>
</organism>
<dbReference type="Pfam" id="PF00252">
    <property type="entry name" value="Ribosomal_L16"/>
    <property type="match status" value="1"/>
</dbReference>
<sequence>MLYPKRTKFRKCQKGKCRGCRTDGTRLSFGEYGIKSCSAGRIPYQTIEAARRAISRHFQRNGRIWVRIFADIPITRKPTEVRMGKGKGNPTGWMARVVTGQILFEMDGVSLSNAREAATLAAHRLCMPTKFVQWS</sequence>
<evidence type="ECO:0000256" key="1">
    <source>
        <dbReference type="ARBA" id="ARBA00004173"/>
    </source>
</evidence>
<keyword evidence="5 8" id="KW-0687">Ribonucleoprotein</keyword>
<reference evidence="9" key="2">
    <citation type="journal article" date="2016" name="Curr. Genet.">
        <title>The evolutionary conservation of rps3 introns and rps19-rps3-rpl16 gene cluster in Adiantum capillus-veneris mitochondria.</title>
        <authorList>
            <person name="Bonavita S."/>
            <person name="Regina T.M."/>
        </authorList>
    </citation>
    <scope>NUCLEOTIDE SEQUENCE</scope>
    <source>
        <tissue evidence="9">Leaf</tissue>
    </source>
</reference>
<comment type="similarity">
    <text evidence="2 8">Belongs to the universal ribosomal protein uL16 family.</text>
</comment>
<dbReference type="PROSITE" id="PS00701">
    <property type="entry name" value="RIBOSOMAL_L16_2"/>
    <property type="match status" value="1"/>
</dbReference>
<keyword evidence="4 9" id="KW-0496">Mitochondrion</keyword>
<dbReference type="PRINTS" id="PR00060">
    <property type="entry name" value="RIBOSOMALL16"/>
</dbReference>
<dbReference type="InterPro" id="IPR000114">
    <property type="entry name" value="Ribosomal_uL16_bact-type"/>
</dbReference>
<dbReference type="GO" id="GO:0005762">
    <property type="term" value="C:mitochondrial large ribosomal subunit"/>
    <property type="evidence" value="ECO:0007669"/>
    <property type="project" value="TreeGrafter"/>
</dbReference>
<keyword evidence="3 8" id="KW-0689">Ribosomal protein</keyword>
<proteinExistence type="inferred from homology"/>
<dbReference type="InterPro" id="IPR020798">
    <property type="entry name" value="Ribosomal_uL16_CS"/>
</dbReference>
<name>K9N5M0_ADICA</name>
<reference evidence="9" key="1">
    <citation type="submission" date="2012-02" db="EMBL/GenBank/DDBJ databases">
        <title>Evidence of the second rps3 intron emergence in ferns and the evolutionary conservation of the rps19-rps3-rpl16 gene cluster of Adiantum capillus veneris.</title>
        <authorList>
            <person name="Regina T.M.R."/>
            <person name="Quagliariello C."/>
        </authorList>
    </citation>
    <scope>NUCLEOTIDE SEQUENCE</scope>
    <source>
        <tissue evidence="9">Leaf</tissue>
    </source>
</reference>
<dbReference type="GO" id="GO:0032543">
    <property type="term" value="P:mitochondrial translation"/>
    <property type="evidence" value="ECO:0007669"/>
    <property type="project" value="TreeGrafter"/>
</dbReference>
<dbReference type="FunFam" id="3.90.1170.10:FF:000001">
    <property type="entry name" value="50S ribosomal protein L16"/>
    <property type="match status" value="1"/>
</dbReference>
<evidence type="ECO:0000256" key="8">
    <source>
        <dbReference type="RuleBase" id="RU004413"/>
    </source>
</evidence>
<dbReference type="PANTHER" id="PTHR12220">
    <property type="entry name" value="50S/60S RIBOSOMAL PROTEIN L16"/>
    <property type="match status" value="1"/>
</dbReference>